<accession>A0A1Y2CGR5</accession>
<dbReference type="Proteomes" id="UP000193642">
    <property type="component" value="Unassembled WGS sequence"/>
</dbReference>
<evidence type="ECO:0000313" key="4">
    <source>
        <dbReference type="Proteomes" id="UP000193642"/>
    </source>
</evidence>
<dbReference type="AlphaFoldDB" id="A0A1Y2CGR5"/>
<feature type="transmembrane region" description="Helical" evidence="2">
    <location>
        <begin position="70"/>
        <end position="88"/>
    </location>
</feature>
<evidence type="ECO:0000313" key="3">
    <source>
        <dbReference type="EMBL" id="ORY46116.1"/>
    </source>
</evidence>
<keyword evidence="2" id="KW-0472">Membrane</keyword>
<feature type="transmembrane region" description="Helical" evidence="2">
    <location>
        <begin position="12"/>
        <end position="35"/>
    </location>
</feature>
<feature type="transmembrane region" description="Helical" evidence="2">
    <location>
        <begin position="108"/>
        <end position="130"/>
    </location>
</feature>
<feature type="region of interest" description="Disordered" evidence="1">
    <location>
        <begin position="237"/>
        <end position="274"/>
    </location>
</feature>
<feature type="transmembrane region" description="Helical" evidence="2">
    <location>
        <begin position="150"/>
        <end position="169"/>
    </location>
</feature>
<sequence>MSQPYQPDNSIVSFQVIFSAIYAFQLVGHVSFILFCETPLPKAFYQVVQPPSIFHELKPIHRLHREYNDMIRIIQVANIVTAFSNTLFERSSAVVKRHFHEASMHSRVSLVGCFLYFIPSVFQTIVPILMSSPDDATKYMIIGDKMRVSVTVAIGLFDLFLVLAFVRFLQTTKTDMYDSIDPQFDIIAKVGAASSITLSLGEYMKTCQIANLLLLNTMYGMKLALWWNRSAEIKKQSLRKSTEPDSPQTTKKPLASPVSTTRHTFRNSAKPGDV</sequence>
<comment type="caution">
    <text evidence="3">The sequence shown here is derived from an EMBL/GenBank/DDBJ whole genome shotgun (WGS) entry which is preliminary data.</text>
</comment>
<gene>
    <name evidence="3" type="ORF">BCR33DRAFT_716117</name>
</gene>
<keyword evidence="4" id="KW-1185">Reference proteome</keyword>
<evidence type="ECO:0000256" key="2">
    <source>
        <dbReference type="SAM" id="Phobius"/>
    </source>
</evidence>
<feature type="compositionally biased region" description="Polar residues" evidence="1">
    <location>
        <begin position="244"/>
        <end position="262"/>
    </location>
</feature>
<evidence type="ECO:0000256" key="1">
    <source>
        <dbReference type="SAM" id="MobiDB-lite"/>
    </source>
</evidence>
<keyword evidence="2" id="KW-0812">Transmembrane</keyword>
<reference evidence="3 4" key="1">
    <citation type="submission" date="2016-07" db="EMBL/GenBank/DDBJ databases">
        <title>Pervasive Adenine N6-methylation of Active Genes in Fungi.</title>
        <authorList>
            <consortium name="DOE Joint Genome Institute"/>
            <person name="Mondo S.J."/>
            <person name="Dannebaum R.O."/>
            <person name="Kuo R.C."/>
            <person name="Labutti K."/>
            <person name="Haridas S."/>
            <person name="Kuo A."/>
            <person name="Salamov A."/>
            <person name="Ahrendt S.R."/>
            <person name="Lipzen A."/>
            <person name="Sullivan W."/>
            <person name="Andreopoulos W.B."/>
            <person name="Clum A."/>
            <person name="Lindquist E."/>
            <person name="Daum C."/>
            <person name="Ramamoorthy G.K."/>
            <person name="Gryganskyi A."/>
            <person name="Culley D."/>
            <person name="Magnuson J.K."/>
            <person name="James T.Y."/>
            <person name="O'Malley M.A."/>
            <person name="Stajich J.E."/>
            <person name="Spatafora J.W."/>
            <person name="Visel A."/>
            <person name="Grigoriev I.V."/>
        </authorList>
    </citation>
    <scope>NUCLEOTIDE SEQUENCE [LARGE SCALE GENOMIC DNA]</scope>
    <source>
        <strain evidence="3 4">JEL800</strain>
    </source>
</reference>
<proteinExistence type="predicted"/>
<keyword evidence="2" id="KW-1133">Transmembrane helix</keyword>
<organism evidence="3 4">
    <name type="scientific">Rhizoclosmatium globosum</name>
    <dbReference type="NCBI Taxonomy" id="329046"/>
    <lineage>
        <taxon>Eukaryota</taxon>
        <taxon>Fungi</taxon>
        <taxon>Fungi incertae sedis</taxon>
        <taxon>Chytridiomycota</taxon>
        <taxon>Chytridiomycota incertae sedis</taxon>
        <taxon>Chytridiomycetes</taxon>
        <taxon>Chytridiales</taxon>
        <taxon>Chytriomycetaceae</taxon>
        <taxon>Rhizoclosmatium</taxon>
    </lineage>
</organism>
<dbReference type="EMBL" id="MCGO01000018">
    <property type="protein sequence ID" value="ORY46116.1"/>
    <property type="molecule type" value="Genomic_DNA"/>
</dbReference>
<protein>
    <submittedName>
        <fullName evidence="3">Uncharacterized protein</fullName>
    </submittedName>
</protein>
<name>A0A1Y2CGR5_9FUNG</name>